<gene>
    <name evidence="3" type="ORF">Hypma_008054</name>
</gene>
<evidence type="ECO:0000256" key="2">
    <source>
        <dbReference type="SAM" id="Phobius"/>
    </source>
</evidence>
<evidence type="ECO:0000256" key="1">
    <source>
        <dbReference type="SAM" id="MobiDB-lite"/>
    </source>
</evidence>
<accession>A0A369JY63</accession>
<feature type="transmembrane region" description="Helical" evidence="2">
    <location>
        <begin position="94"/>
        <end position="114"/>
    </location>
</feature>
<feature type="transmembrane region" description="Helical" evidence="2">
    <location>
        <begin position="26"/>
        <end position="52"/>
    </location>
</feature>
<feature type="region of interest" description="Disordered" evidence="1">
    <location>
        <begin position="223"/>
        <end position="258"/>
    </location>
</feature>
<keyword evidence="2" id="KW-0812">Transmembrane</keyword>
<keyword evidence="4" id="KW-1185">Reference proteome</keyword>
<evidence type="ECO:0000313" key="3">
    <source>
        <dbReference type="EMBL" id="RDB25305.1"/>
    </source>
</evidence>
<organism evidence="3 4">
    <name type="scientific">Hypsizygus marmoreus</name>
    <name type="common">White beech mushroom</name>
    <name type="synonym">Agaricus marmoreus</name>
    <dbReference type="NCBI Taxonomy" id="39966"/>
    <lineage>
        <taxon>Eukaryota</taxon>
        <taxon>Fungi</taxon>
        <taxon>Dikarya</taxon>
        <taxon>Basidiomycota</taxon>
        <taxon>Agaricomycotina</taxon>
        <taxon>Agaricomycetes</taxon>
        <taxon>Agaricomycetidae</taxon>
        <taxon>Agaricales</taxon>
        <taxon>Tricholomatineae</taxon>
        <taxon>Lyophyllaceae</taxon>
        <taxon>Hypsizygus</taxon>
    </lineage>
</organism>
<name>A0A369JY63_HYPMA</name>
<evidence type="ECO:0000313" key="4">
    <source>
        <dbReference type="Proteomes" id="UP000076154"/>
    </source>
</evidence>
<dbReference type="InParanoid" id="A0A369JY63"/>
<dbReference type="OrthoDB" id="2502792at2759"/>
<dbReference type="AlphaFoldDB" id="A0A369JY63"/>
<protein>
    <submittedName>
        <fullName evidence="3">Uncharacterized protein</fullName>
    </submittedName>
</protein>
<feature type="compositionally biased region" description="Basic residues" evidence="1">
    <location>
        <begin position="239"/>
        <end position="248"/>
    </location>
</feature>
<reference evidence="3" key="1">
    <citation type="submission" date="2018-04" db="EMBL/GenBank/DDBJ databases">
        <title>Whole genome sequencing of Hypsizygus marmoreus.</title>
        <authorList>
            <person name="Choi I.-G."/>
            <person name="Min B."/>
            <person name="Kim J.-G."/>
            <person name="Kim S."/>
            <person name="Oh Y.-L."/>
            <person name="Kong W.-S."/>
            <person name="Park H."/>
            <person name="Jeong J."/>
            <person name="Song E.-S."/>
        </authorList>
    </citation>
    <scope>NUCLEOTIDE SEQUENCE [LARGE SCALE GENOMIC DNA]</scope>
    <source>
        <strain evidence="3">51987-8</strain>
    </source>
</reference>
<keyword evidence="2" id="KW-0472">Membrane</keyword>
<sequence>MAENGVLPDLLGPVVSYLADTLPPPLYTFLINFLSHCLALLAALYSLVISLASTHPLEWDAQSILPPIITVLAAYLALSSFYRTTSWMLRTTLWFVKWGTILGALTAGAGWYMGSANENGVGGYGVIPTLGNFVLDMINGQGQNAAGGSRSRSQKQRYRASPERKKPKPWDSFERHREWQYQETEGRVGNADAQTIINDIMGAASSAVKDSWWWSMTKSIVEGGLGEQTDGEGVNGNDRRKRSRKAQGKTKAGSSRSR</sequence>
<feature type="region of interest" description="Disordered" evidence="1">
    <location>
        <begin position="143"/>
        <end position="175"/>
    </location>
</feature>
<dbReference type="EMBL" id="LUEZ02000041">
    <property type="protein sequence ID" value="RDB25305.1"/>
    <property type="molecule type" value="Genomic_DNA"/>
</dbReference>
<keyword evidence="2" id="KW-1133">Transmembrane helix</keyword>
<proteinExistence type="predicted"/>
<feature type="compositionally biased region" description="Basic and acidic residues" evidence="1">
    <location>
        <begin position="160"/>
        <end position="175"/>
    </location>
</feature>
<comment type="caution">
    <text evidence="3">The sequence shown here is derived from an EMBL/GenBank/DDBJ whole genome shotgun (WGS) entry which is preliminary data.</text>
</comment>
<dbReference type="Proteomes" id="UP000076154">
    <property type="component" value="Unassembled WGS sequence"/>
</dbReference>
<feature type="transmembrane region" description="Helical" evidence="2">
    <location>
        <begin position="64"/>
        <end position="82"/>
    </location>
</feature>